<dbReference type="AlphaFoldDB" id="A0A0N7F3H4"/>
<dbReference type="STRING" id="860235.AOZ06_18475"/>
<sequence>MGLEHARPAHIRVLGPDHPDTFHVRNNVAYWRAEAGDLAGAAASAKRLLGDVVRVFGADHALAHIVRANLEDWT</sequence>
<dbReference type="KEGG" id="kphy:AOZ06_18475"/>
<proteinExistence type="predicted"/>
<dbReference type="EMBL" id="CP012752">
    <property type="protein sequence ID" value="ALG08639.1"/>
    <property type="molecule type" value="Genomic_DNA"/>
</dbReference>
<evidence type="ECO:0000313" key="2">
    <source>
        <dbReference type="Proteomes" id="UP000063699"/>
    </source>
</evidence>
<dbReference type="Gene3D" id="1.25.40.10">
    <property type="entry name" value="Tetratricopeptide repeat domain"/>
    <property type="match status" value="1"/>
</dbReference>
<accession>A0A0N7F3H4</accession>
<reference evidence="1 2" key="1">
    <citation type="submission" date="2015-07" db="EMBL/GenBank/DDBJ databases">
        <title>Genome sequencing of Kibdelosporangium phytohabitans.</title>
        <authorList>
            <person name="Qin S."/>
            <person name="Xing K."/>
        </authorList>
    </citation>
    <scope>NUCLEOTIDE SEQUENCE [LARGE SCALE GENOMIC DNA]</scope>
    <source>
        <strain evidence="1 2">KLBMP1111</strain>
    </source>
</reference>
<organism evidence="1 2">
    <name type="scientific">Kibdelosporangium phytohabitans</name>
    <dbReference type="NCBI Taxonomy" id="860235"/>
    <lineage>
        <taxon>Bacteria</taxon>
        <taxon>Bacillati</taxon>
        <taxon>Actinomycetota</taxon>
        <taxon>Actinomycetes</taxon>
        <taxon>Pseudonocardiales</taxon>
        <taxon>Pseudonocardiaceae</taxon>
        <taxon>Kibdelosporangium</taxon>
    </lineage>
</organism>
<dbReference type="OrthoDB" id="4560088at2"/>
<dbReference type="InterPro" id="IPR011990">
    <property type="entry name" value="TPR-like_helical_dom_sf"/>
</dbReference>
<evidence type="ECO:0008006" key="3">
    <source>
        <dbReference type="Google" id="ProtNLM"/>
    </source>
</evidence>
<gene>
    <name evidence="1" type="ORF">AOZ06_18475</name>
</gene>
<dbReference type="Proteomes" id="UP000063699">
    <property type="component" value="Chromosome"/>
</dbReference>
<keyword evidence="2" id="KW-1185">Reference proteome</keyword>
<protein>
    <recommendedName>
        <fullName evidence="3">Tetratricopeptide repeat protein</fullName>
    </recommendedName>
</protein>
<dbReference type="RefSeq" id="WP_054290546.1">
    <property type="nucleotide sequence ID" value="NZ_CP012752.1"/>
</dbReference>
<name>A0A0N7F3H4_9PSEU</name>
<evidence type="ECO:0000313" key="1">
    <source>
        <dbReference type="EMBL" id="ALG08639.1"/>
    </source>
</evidence>